<keyword evidence="4 5" id="KW-0539">Nucleus</keyword>
<dbReference type="InterPro" id="IPR017970">
    <property type="entry name" value="Homeobox_CS"/>
</dbReference>
<protein>
    <recommendedName>
        <fullName evidence="11">POU domain protein</fullName>
    </recommendedName>
</protein>
<evidence type="ECO:0000313" key="10">
    <source>
        <dbReference type="Proteomes" id="UP001176961"/>
    </source>
</evidence>
<dbReference type="InterPro" id="IPR001356">
    <property type="entry name" value="HD"/>
</dbReference>
<dbReference type="GO" id="GO:0005634">
    <property type="term" value="C:nucleus"/>
    <property type="evidence" value="ECO:0007669"/>
    <property type="project" value="UniProtKB-SubCell"/>
</dbReference>
<reference evidence="9" key="1">
    <citation type="submission" date="2023-07" db="EMBL/GenBank/DDBJ databases">
        <authorList>
            <consortium name="CYATHOMIX"/>
        </authorList>
    </citation>
    <scope>NUCLEOTIDE SEQUENCE</scope>
    <source>
        <strain evidence="9">N/A</strain>
    </source>
</reference>
<evidence type="ECO:0000256" key="1">
    <source>
        <dbReference type="ARBA" id="ARBA00004123"/>
    </source>
</evidence>
<dbReference type="InterPro" id="IPR010982">
    <property type="entry name" value="Lambda_DNA-bd_dom_sf"/>
</dbReference>
<evidence type="ECO:0000256" key="5">
    <source>
        <dbReference type="PROSITE-ProRule" id="PRU00108"/>
    </source>
</evidence>
<evidence type="ECO:0000259" key="8">
    <source>
        <dbReference type="PROSITE" id="PS51179"/>
    </source>
</evidence>
<dbReference type="SUPFAM" id="SSF46689">
    <property type="entry name" value="Homeodomain-like"/>
    <property type="match status" value="1"/>
</dbReference>
<dbReference type="InterPro" id="IPR050255">
    <property type="entry name" value="POU_domain_TF"/>
</dbReference>
<evidence type="ECO:0000313" key="9">
    <source>
        <dbReference type="EMBL" id="CAJ0594468.1"/>
    </source>
</evidence>
<dbReference type="Gene3D" id="1.10.260.40">
    <property type="entry name" value="lambda repressor-like DNA-binding domains"/>
    <property type="match status" value="1"/>
</dbReference>
<dbReference type="GO" id="GO:0000981">
    <property type="term" value="F:DNA-binding transcription factor activity, RNA polymerase II-specific"/>
    <property type="evidence" value="ECO:0007669"/>
    <property type="project" value="InterPro"/>
</dbReference>
<dbReference type="SMART" id="SM00352">
    <property type="entry name" value="POU"/>
    <property type="match status" value="1"/>
</dbReference>
<dbReference type="EMBL" id="CATQJL010000112">
    <property type="protein sequence ID" value="CAJ0594468.1"/>
    <property type="molecule type" value="Genomic_DNA"/>
</dbReference>
<feature type="domain" description="POU-specific" evidence="8">
    <location>
        <begin position="1"/>
        <end position="65"/>
    </location>
</feature>
<dbReference type="GO" id="GO:0030154">
    <property type="term" value="P:cell differentiation"/>
    <property type="evidence" value="ECO:0007669"/>
    <property type="project" value="UniProtKB-ARBA"/>
</dbReference>
<dbReference type="InterPro" id="IPR009057">
    <property type="entry name" value="Homeodomain-like_sf"/>
</dbReference>
<dbReference type="Proteomes" id="UP001176961">
    <property type="component" value="Unassembled WGS sequence"/>
</dbReference>
<proteinExistence type="predicted"/>
<evidence type="ECO:0000256" key="6">
    <source>
        <dbReference type="RuleBase" id="RU000682"/>
    </source>
</evidence>
<dbReference type="InterPro" id="IPR001387">
    <property type="entry name" value="Cro/C1-type_HTH"/>
</dbReference>
<sequence>MEIFRKNFRTRRIQLGFSQTDVSEALPANLRYSQTTISRFENGLLCLKKMCELRYALESWLKKVDSSYVSSSNSNEPSSNKKKMRKRRTFFEDAVKTYLEGHFAANPLPDQEILMKLAHELNLSYQVVRIWFCNRRQKKRREDAEAKVPLPEAIILDRNSCQLTVRNASNSVETVASSHDPYPLEELSEISDIYPFQ</sequence>
<dbReference type="PANTHER" id="PTHR11636:SF89">
    <property type="entry name" value="POU DOMAIN PROTEIN 2, ISOFORM B-RELATED"/>
    <property type="match status" value="1"/>
</dbReference>
<comment type="caution">
    <text evidence="9">The sequence shown here is derived from an EMBL/GenBank/DDBJ whole genome shotgun (WGS) entry which is preliminary data.</text>
</comment>
<dbReference type="SUPFAM" id="SSF47413">
    <property type="entry name" value="lambda repressor-like DNA-binding domains"/>
    <property type="match status" value="1"/>
</dbReference>
<dbReference type="Gene3D" id="1.10.10.60">
    <property type="entry name" value="Homeodomain-like"/>
    <property type="match status" value="1"/>
</dbReference>
<dbReference type="Pfam" id="PF00157">
    <property type="entry name" value="Pou"/>
    <property type="match status" value="1"/>
</dbReference>
<dbReference type="InterPro" id="IPR013847">
    <property type="entry name" value="POU"/>
</dbReference>
<gene>
    <name evidence="9" type="ORF">CYNAS_LOCUS6451</name>
</gene>
<evidence type="ECO:0000256" key="2">
    <source>
        <dbReference type="ARBA" id="ARBA00023125"/>
    </source>
</evidence>
<accession>A0AA36LZH9</accession>
<dbReference type="CDD" id="cd00086">
    <property type="entry name" value="homeodomain"/>
    <property type="match status" value="1"/>
</dbReference>
<evidence type="ECO:0000256" key="4">
    <source>
        <dbReference type="ARBA" id="ARBA00023242"/>
    </source>
</evidence>
<evidence type="ECO:0000256" key="3">
    <source>
        <dbReference type="ARBA" id="ARBA00023155"/>
    </source>
</evidence>
<feature type="domain" description="Homeobox" evidence="7">
    <location>
        <begin position="82"/>
        <end position="142"/>
    </location>
</feature>
<dbReference type="Pfam" id="PF00046">
    <property type="entry name" value="Homeodomain"/>
    <property type="match status" value="1"/>
</dbReference>
<organism evidence="9 10">
    <name type="scientific">Cylicocyclus nassatus</name>
    <name type="common">Nematode worm</name>
    <dbReference type="NCBI Taxonomy" id="53992"/>
    <lineage>
        <taxon>Eukaryota</taxon>
        <taxon>Metazoa</taxon>
        <taxon>Ecdysozoa</taxon>
        <taxon>Nematoda</taxon>
        <taxon>Chromadorea</taxon>
        <taxon>Rhabditida</taxon>
        <taxon>Rhabditina</taxon>
        <taxon>Rhabditomorpha</taxon>
        <taxon>Strongyloidea</taxon>
        <taxon>Strongylidae</taxon>
        <taxon>Cylicocyclus</taxon>
    </lineage>
</organism>
<keyword evidence="10" id="KW-1185">Reference proteome</keyword>
<dbReference type="AlphaFoldDB" id="A0AA36LZH9"/>
<dbReference type="PROSITE" id="PS51179">
    <property type="entry name" value="POU_3"/>
    <property type="match status" value="1"/>
</dbReference>
<dbReference type="PANTHER" id="PTHR11636">
    <property type="entry name" value="POU DOMAIN"/>
    <property type="match status" value="1"/>
</dbReference>
<dbReference type="InterPro" id="IPR000327">
    <property type="entry name" value="POU_dom"/>
</dbReference>
<evidence type="ECO:0000259" key="7">
    <source>
        <dbReference type="PROSITE" id="PS50071"/>
    </source>
</evidence>
<name>A0AA36LZH9_CYLNA</name>
<keyword evidence="2 5" id="KW-0238">DNA-binding</keyword>
<keyword evidence="3 5" id="KW-0371">Homeobox</keyword>
<comment type="subcellular location">
    <subcellularLocation>
        <location evidence="1 5 6">Nucleus</location>
    </subcellularLocation>
</comment>
<evidence type="ECO:0008006" key="11">
    <source>
        <dbReference type="Google" id="ProtNLM"/>
    </source>
</evidence>
<dbReference type="GO" id="GO:0000978">
    <property type="term" value="F:RNA polymerase II cis-regulatory region sequence-specific DNA binding"/>
    <property type="evidence" value="ECO:0007669"/>
    <property type="project" value="TreeGrafter"/>
</dbReference>
<dbReference type="PRINTS" id="PR00028">
    <property type="entry name" value="POUDOMAIN"/>
</dbReference>
<dbReference type="CDD" id="cd00093">
    <property type="entry name" value="HTH_XRE"/>
    <property type="match status" value="1"/>
</dbReference>
<dbReference type="PROSITE" id="PS00027">
    <property type="entry name" value="HOMEOBOX_1"/>
    <property type="match status" value="1"/>
</dbReference>
<dbReference type="PROSITE" id="PS50071">
    <property type="entry name" value="HOMEOBOX_2"/>
    <property type="match status" value="1"/>
</dbReference>
<dbReference type="SMART" id="SM00389">
    <property type="entry name" value="HOX"/>
    <property type="match status" value="1"/>
</dbReference>
<feature type="DNA-binding region" description="Homeobox" evidence="5">
    <location>
        <begin position="84"/>
        <end position="143"/>
    </location>
</feature>